<feature type="region of interest" description="Disordered" evidence="1">
    <location>
        <begin position="1205"/>
        <end position="1285"/>
    </location>
</feature>
<evidence type="ECO:0000256" key="2">
    <source>
        <dbReference type="SAM" id="Phobius"/>
    </source>
</evidence>
<keyword evidence="2" id="KW-1133">Transmembrane helix</keyword>
<feature type="compositionally biased region" description="Basic and acidic residues" evidence="1">
    <location>
        <begin position="994"/>
        <end position="1005"/>
    </location>
</feature>
<feature type="region of interest" description="Disordered" evidence="1">
    <location>
        <begin position="117"/>
        <end position="141"/>
    </location>
</feature>
<reference evidence="3 4" key="1">
    <citation type="journal article" date="2015" name="Genome Biol. Evol.">
        <title>The genome of winter moth (Operophtera brumata) provides a genomic perspective on sexual dimorphism and phenology.</title>
        <authorList>
            <person name="Derks M.F."/>
            <person name="Smit S."/>
            <person name="Salis L."/>
            <person name="Schijlen E."/>
            <person name="Bossers A."/>
            <person name="Mateman C."/>
            <person name="Pijl A.S."/>
            <person name="de Ridder D."/>
            <person name="Groenen M.A."/>
            <person name="Visser M.E."/>
            <person name="Megens H.J."/>
        </authorList>
    </citation>
    <scope>NUCLEOTIDE SEQUENCE [LARGE SCALE GENOMIC DNA]</scope>
    <source>
        <strain evidence="3">WM2013NL</strain>
        <tissue evidence="3">Head and thorax</tissue>
    </source>
</reference>
<feature type="region of interest" description="Disordered" evidence="1">
    <location>
        <begin position="982"/>
        <end position="1013"/>
    </location>
</feature>
<feature type="transmembrane region" description="Helical" evidence="2">
    <location>
        <begin position="26"/>
        <end position="45"/>
    </location>
</feature>
<keyword evidence="4" id="KW-1185">Reference proteome</keyword>
<protein>
    <submittedName>
        <fullName evidence="3">Uncharacterized protein</fullName>
    </submittedName>
</protein>
<dbReference type="Proteomes" id="UP000037510">
    <property type="component" value="Unassembled WGS sequence"/>
</dbReference>
<feature type="compositionally biased region" description="Low complexity" evidence="1">
    <location>
        <begin position="1064"/>
        <end position="1081"/>
    </location>
</feature>
<gene>
    <name evidence="3" type="ORF">OBRU01_08623</name>
</gene>
<evidence type="ECO:0000313" key="3">
    <source>
        <dbReference type="EMBL" id="KOB74704.1"/>
    </source>
</evidence>
<feature type="region of interest" description="Disordered" evidence="1">
    <location>
        <begin position="849"/>
        <end position="881"/>
    </location>
</feature>
<evidence type="ECO:0000256" key="1">
    <source>
        <dbReference type="SAM" id="MobiDB-lite"/>
    </source>
</evidence>
<keyword evidence="2" id="KW-0472">Membrane</keyword>
<dbReference type="STRING" id="104452.A0A0L7LH62"/>
<sequence>MAIGVDTSKWKPRKLKGTPAAKFRNWLAYGIIGGGMLCGLVFHFAKTTEGLRKAVDVFYEDPIEEVERRLMIASGLPNRTSATIRREESAAQTVSSKYFTNSAMDDSLIDFQEPKKLAGPKNAAKAKPDKPKKAPKRIRGQKDIRTALRSKKNELESYAKDFDNVCKHAGLDVDSEQLQIAIALSKSLQQTESRSGNNSEISQSLTSQDRVGKIRTTLLEYGFKVPEIKIKTTTRRLKKRNKYKLLLTSEAVKKQIITDKYSRVLFENITLSKGSENTAVDFTNITLYNLATNASYSILKNLCNFYVENLFEKSTSTGNLLRDWSEIPGRPVSPKLCEPTSMDFSEIECSQDELDIVLSGSLKSYNFLMKSKEKEIVRSHKFIEQKEVVSNNLHKSPIFLIDDENLKPNDNDSEILKPEENQTTNKEELKNNETLKPKEGEIIGSGDAFLTVNQYRSCSPDLFDDEPSTVVDTTKTLLSQERELPSERLPNAVSANNNDMDLTECGKGGNLRAAHSIHSNPYSQQLQNTDNSKKYPDFMEITECVEVQCLGTNSTNIALTSQNITKRKSNDFMEITKCVASTVQTLPIECDIDLTQSPESKNTNIVLSEPNKTYNQNHVGDDQTNIDTNIENDNYAVKHLGCDKILKTLAVVEKNDIDLTESPEAIYNNATRENMPDKSIASVDLTQSSNTSDDLPFVSLKTNLRNGKENNQPADITIIIDPKDYERMNKYAELQDDDEILDLTQNILHGENNHGLQGALNNGIEIESTQAQNAIGLDLTQNKQHADEILDLTQEIVITSRHNSKTNSETDVSLFEEYVRNHSDNNDVHEKIKCDNNFDKVSNKETLNVGEDTSSKDVSPEVVFSQSPNKINSKHDESGGIDLTQNLKSSEGRNQDLQNMNSARSKVYRIETEADFETTIEMEIGESPQNDIDFKQHFDSKELSQELGSIKSKNHSINLDSDNDSDATVEIEIGKVYQSDINLTQNSESEEFSQDIRNKGSKDQIEADSDSTIEMEIIKSSQRCSSLGKKDDVSIDYDNLYDNLVNKHSYSQQKRSLSKSGDHNTSNVSNNSNDPSNCSQNSEVFVISDNELDYSMHQSELEKPLDNFLFGGLSIMDDLSGLASFRRSTNIQNTSAATDKNVEATVNLVDVEDYNQIENATTTPVKHKRVNDLTTPQKPSCSGLNTVVTPSNPLQLLTHIYNQTHPTVEPYPDEESPCKRRRTNNFDSPQKQSPIKLPTRKILSPKKPAKSPRKVPENKKSPTKLINTKERAQASKESNERLNGEDLLKFMDKKCITVKTTDNDARNHNR</sequence>
<name>A0A0L7LH62_OPEBR</name>
<comment type="caution">
    <text evidence="3">The sequence shown here is derived from an EMBL/GenBank/DDBJ whole genome shotgun (WGS) entry which is preliminary data.</text>
</comment>
<proteinExistence type="predicted"/>
<keyword evidence="2" id="KW-0812">Transmembrane</keyword>
<feature type="region of interest" description="Disordered" evidence="1">
    <location>
        <begin position="409"/>
        <end position="440"/>
    </location>
</feature>
<accession>A0A0L7LH62</accession>
<organism evidence="3 4">
    <name type="scientific">Operophtera brumata</name>
    <name type="common">Winter moth</name>
    <name type="synonym">Phalaena brumata</name>
    <dbReference type="NCBI Taxonomy" id="104452"/>
    <lineage>
        <taxon>Eukaryota</taxon>
        <taxon>Metazoa</taxon>
        <taxon>Ecdysozoa</taxon>
        <taxon>Arthropoda</taxon>
        <taxon>Hexapoda</taxon>
        <taxon>Insecta</taxon>
        <taxon>Pterygota</taxon>
        <taxon>Neoptera</taxon>
        <taxon>Endopterygota</taxon>
        <taxon>Lepidoptera</taxon>
        <taxon>Glossata</taxon>
        <taxon>Ditrysia</taxon>
        <taxon>Geometroidea</taxon>
        <taxon>Geometridae</taxon>
        <taxon>Larentiinae</taxon>
        <taxon>Operophtera</taxon>
    </lineage>
</organism>
<feature type="compositionally biased region" description="Basic and acidic residues" evidence="1">
    <location>
        <begin position="1267"/>
        <end position="1285"/>
    </location>
</feature>
<dbReference type="EMBL" id="JTDY01001160">
    <property type="protein sequence ID" value="KOB74704.1"/>
    <property type="molecule type" value="Genomic_DNA"/>
</dbReference>
<feature type="region of interest" description="Disordered" evidence="1">
    <location>
        <begin position="1051"/>
        <end position="1081"/>
    </location>
</feature>
<evidence type="ECO:0000313" key="4">
    <source>
        <dbReference type="Proteomes" id="UP000037510"/>
    </source>
</evidence>
<feature type="compositionally biased region" description="Basic residues" evidence="1">
    <location>
        <begin position="1243"/>
        <end position="1253"/>
    </location>
</feature>